<reference evidence="2 3" key="1">
    <citation type="journal article" date="2023" name="Microb. Genom.">
        <title>Mesoterricola silvestris gen. nov., sp. nov., Mesoterricola sediminis sp. nov., Geothrix oryzae sp. nov., Geothrix edaphica sp. nov., Geothrix rubra sp. nov., and Geothrix limicola sp. nov., six novel members of Acidobacteriota isolated from soils.</title>
        <authorList>
            <person name="Weisberg A.J."/>
            <person name="Pearce E."/>
            <person name="Kramer C.G."/>
            <person name="Chang J.H."/>
            <person name="Clarke C.R."/>
        </authorList>
    </citation>
    <scope>NUCLEOTIDE SEQUENCE [LARGE SCALE GENOMIC DNA]</scope>
    <source>
        <strain evidence="2 3">ID09-01A</strain>
    </source>
</reference>
<proteinExistence type="predicted"/>
<keyword evidence="3" id="KW-1185">Reference proteome</keyword>
<dbReference type="EMBL" id="JARAYU010000015">
    <property type="protein sequence ID" value="MDX3704614.1"/>
    <property type="molecule type" value="Genomic_DNA"/>
</dbReference>
<organism evidence="2 3">
    <name type="scientific">Streptomyces europaeiscabiei</name>
    <dbReference type="NCBI Taxonomy" id="146819"/>
    <lineage>
        <taxon>Bacteria</taxon>
        <taxon>Bacillati</taxon>
        <taxon>Actinomycetota</taxon>
        <taxon>Actinomycetes</taxon>
        <taxon>Kitasatosporales</taxon>
        <taxon>Streptomycetaceae</taxon>
        <taxon>Streptomyces</taxon>
    </lineage>
</organism>
<keyword evidence="1" id="KW-0175">Coiled coil</keyword>
<name>A0ABU4NS60_9ACTN</name>
<accession>A0ABU4NS60</accession>
<evidence type="ECO:0000313" key="3">
    <source>
        <dbReference type="Proteomes" id="UP001271274"/>
    </source>
</evidence>
<dbReference type="Proteomes" id="UP001271274">
    <property type="component" value="Unassembled WGS sequence"/>
</dbReference>
<sequence>MSSAPTAPHEFEFDVVRRGYRTDEVDAHTEALSRDRDAAWERAARLTVLAREMGGELALLRETVAGLTPQTYEALGEGARQLFALGVEEAAAVRESGRHESRRMVAEAEEAGLRLRGAAQEYADEVRGEADERARHLLLAAQAEADDLRIEARRAVKEGRGEALAALREVRERTEGMLTELQKEYDERVAGIEREVGEREAAFDAGQAERAARAEAELLAAEQALADAEAGAARMQDEAEDRAAEALAEARRREEWVARETERVLREHGERWDEVRAQMDCIRDSLSALTD</sequence>
<dbReference type="RefSeq" id="WP_046704972.1">
    <property type="nucleotide sequence ID" value="NZ_JARAUR010000223.1"/>
</dbReference>
<gene>
    <name evidence="2" type="ORF">PV662_33645</name>
</gene>
<feature type="coiled-coil region" evidence="1">
    <location>
        <begin position="211"/>
        <end position="238"/>
    </location>
</feature>
<comment type="caution">
    <text evidence="2">The sequence shown here is derived from an EMBL/GenBank/DDBJ whole genome shotgun (WGS) entry which is preliminary data.</text>
</comment>
<evidence type="ECO:0000313" key="2">
    <source>
        <dbReference type="EMBL" id="MDX3704614.1"/>
    </source>
</evidence>
<feature type="coiled-coil region" evidence="1">
    <location>
        <begin position="138"/>
        <end position="184"/>
    </location>
</feature>
<protein>
    <submittedName>
        <fullName evidence="2">Cellulose-binding protein</fullName>
    </submittedName>
</protein>
<evidence type="ECO:0000256" key="1">
    <source>
        <dbReference type="SAM" id="Coils"/>
    </source>
</evidence>